<evidence type="ECO:0000313" key="2">
    <source>
        <dbReference type="EMBL" id="TBU03489.1"/>
    </source>
</evidence>
<dbReference type="Proteomes" id="UP000292362">
    <property type="component" value="Unassembled WGS sequence"/>
</dbReference>
<protein>
    <submittedName>
        <fullName evidence="2">Uncharacterized protein</fullName>
    </submittedName>
</protein>
<organism evidence="2 3">
    <name type="scientific">Hamiltosporidium tvaerminnensis</name>
    <dbReference type="NCBI Taxonomy" id="1176355"/>
    <lineage>
        <taxon>Eukaryota</taxon>
        <taxon>Fungi</taxon>
        <taxon>Fungi incertae sedis</taxon>
        <taxon>Microsporidia</taxon>
        <taxon>Dubosqiidae</taxon>
        <taxon>Hamiltosporidium</taxon>
    </lineage>
</organism>
<comment type="caution">
    <text evidence="2">The sequence shown here is derived from an EMBL/GenBank/DDBJ whole genome shotgun (WGS) entry which is preliminary data.</text>
</comment>
<reference evidence="2 3" key="1">
    <citation type="submission" date="2017-12" db="EMBL/GenBank/DDBJ databases">
        <authorList>
            <person name="Pombert J.-F."/>
            <person name="Haag K.L."/>
            <person name="Ebert D."/>
        </authorList>
    </citation>
    <scope>NUCLEOTIDE SEQUENCE [LARGE SCALE GENOMIC DNA]</scope>
    <source>
        <strain evidence="2">FI-OER-3-3</strain>
    </source>
</reference>
<name>A0A4Q9L746_9MICR</name>
<accession>A0A4Q9L746</accession>
<dbReference type="AlphaFoldDB" id="A0A4Q9L746"/>
<proteinExistence type="predicted"/>
<dbReference type="VEuPathDB" id="MicrosporidiaDB:CWI37_0286p0010"/>
<evidence type="ECO:0000256" key="1">
    <source>
        <dbReference type="SAM" id="Coils"/>
    </source>
</evidence>
<evidence type="ECO:0000313" key="3">
    <source>
        <dbReference type="Proteomes" id="UP000292362"/>
    </source>
</evidence>
<gene>
    <name evidence="2" type="ORF">CWI37_0286p0010</name>
</gene>
<keyword evidence="1" id="KW-0175">Coiled coil</keyword>
<dbReference type="EMBL" id="PITJ01000286">
    <property type="protein sequence ID" value="TBU03489.1"/>
    <property type="molecule type" value="Genomic_DNA"/>
</dbReference>
<sequence length="472" mass="55502">MKISQISKTSKDNISISTLLGSKIYISDSKSIYFRNVYNYDQVTFLKFKSKKKIDGLYTFGEYLIVLCGNVVFLCQQSEDVLIVINEFLVEDIPTRVIISSISDENFIIFIFNADYIQIYSKKDGLELIEVNNKIKNINTGNITDIFNINDKSYVLTENGFIFDIPSILYSYRCILKNPLKMIPEPVHFIYEKADKIIVLNNKICICYGTGYEIYKKEFGVLNLDHIYKKNNANISIYKNNLFCYGDELILIEDKPLLLSKDIILGFYGNICVSEKYIFYIEFQEKNLNQYFGRKSSLIKERDPNDRASMLLESVSNRKRELLKIKEKTNKMSDLIFEKIFTKFRTELLDEYKIIFIELNSIKESFPEKENVLISKENDLKRKVEFVENKYQILNEKLCLLEERINAIYKNLKNDSFDEKLQSEIVAIRKELKSKELNRCDRKNSLKDLLSKLRLQKQILSGMVFRSIKDRF</sequence>
<feature type="coiled-coil region" evidence="1">
    <location>
        <begin position="377"/>
        <end position="438"/>
    </location>
</feature>